<feature type="transmembrane region" description="Helical" evidence="3">
    <location>
        <begin position="6"/>
        <end position="23"/>
    </location>
</feature>
<keyword evidence="3" id="KW-0472">Membrane</keyword>
<feature type="transmembrane region" description="Helical" evidence="3">
    <location>
        <begin position="105"/>
        <end position="125"/>
    </location>
</feature>
<evidence type="ECO:0000256" key="3">
    <source>
        <dbReference type="SAM" id="Phobius"/>
    </source>
</evidence>
<protein>
    <submittedName>
        <fullName evidence="5">Metallophosphoesterase</fullName>
    </submittedName>
</protein>
<dbReference type="SUPFAM" id="SSF56300">
    <property type="entry name" value="Metallo-dependent phosphatases"/>
    <property type="match status" value="1"/>
</dbReference>
<evidence type="ECO:0000313" key="6">
    <source>
        <dbReference type="Proteomes" id="UP001595844"/>
    </source>
</evidence>
<keyword evidence="1" id="KW-0479">Metal-binding</keyword>
<keyword evidence="6" id="KW-1185">Reference proteome</keyword>
<organism evidence="5 6">
    <name type="scientific">Nocardia halotolerans</name>
    <dbReference type="NCBI Taxonomy" id="1755878"/>
    <lineage>
        <taxon>Bacteria</taxon>
        <taxon>Bacillati</taxon>
        <taxon>Actinomycetota</taxon>
        <taxon>Actinomycetes</taxon>
        <taxon>Mycobacteriales</taxon>
        <taxon>Nocardiaceae</taxon>
        <taxon>Nocardia</taxon>
    </lineage>
</organism>
<accession>A0ABV8VKQ0</accession>
<dbReference type="InterPro" id="IPR029052">
    <property type="entry name" value="Metallo-depent_PP-like"/>
</dbReference>
<dbReference type="Pfam" id="PF00149">
    <property type="entry name" value="Metallophos"/>
    <property type="match status" value="1"/>
</dbReference>
<feature type="transmembrane region" description="Helical" evidence="3">
    <location>
        <begin position="35"/>
        <end position="58"/>
    </location>
</feature>
<feature type="transmembrane region" description="Helical" evidence="3">
    <location>
        <begin position="70"/>
        <end position="93"/>
    </location>
</feature>
<reference evidence="6" key="1">
    <citation type="journal article" date="2019" name="Int. J. Syst. Evol. Microbiol.">
        <title>The Global Catalogue of Microorganisms (GCM) 10K type strain sequencing project: providing services to taxonomists for standard genome sequencing and annotation.</title>
        <authorList>
            <consortium name="The Broad Institute Genomics Platform"/>
            <consortium name="The Broad Institute Genome Sequencing Center for Infectious Disease"/>
            <person name="Wu L."/>
            <person name="Ma J."/>
        </authorList>
    </citation>
    <scope>NUCLEOTIDE SEQUENCE [LARGE SCALE GENOMIC DNA]</scope>
    <source>
        <strain evidence="6">IBRC-M 10490</strain>
    </source>
</reference>
<keyword evidence="3" id="KW-0812">Transmembrane</keyword>
<keyword evidence="2" id="KW-0378">Hydrolase</keyword>
<dbReference type="Proteomes" id="UP001595844">
    <property type="component" value="Unassembled WGS sequence"/>
</dbReference>
<dbReference type="RefSeq" id="WP_378564272.1">
    <property type="nucleotide sequence ID" value="NZ_JBHSDL010000025.1"/>
</dbReference>
<feature type="domain" description="Calcineurin-like phosphoesterase" evidence="4">
    <location>
        <begin position="149"/>
        <end position="315"/>
    </location>
</feature>
<proteinExistence type="predicted"/>
<evidence type="ECO:0000259" key="4">
    <source>
        <dbReference type="Pfam" id="PF00149"/>
    </source>
</evidence>
<gene>
    <name evidence="5" type="ORF">ACFO5K_18620</name>
</gene>
<dbReference type="CDD" id="cd07385">
    <property type="entry name" value="MPP_YkuE_C"/>
    <property type="match status" value="1"/>
</dbReference>
<dbReference type="Gene3D" id="3.60.21.10">
    <property type="match status" value="1"/>
</dbReference>
<dbReference type="PANTHER" id="PTHR31302">
    <property type="entry name" value="TRANSMEMBRANE PROTEIN WITH METALLOPHOSPHOESTERASE DOMAIN-RELATED"/>
    <property type="match status" value="1"/>
</dbReference>
<evidence type="ECO:0000256" key="2">
    <source>
        <dbReference type="ARBA" id="ARBA00022801"/>
    </source>
</evidence>
<dbReference type="InterPro" id="IPR051158">
    <property type="entry name" value="Metallophosphoesterase_sf"/>
</dbReference>
<evidence type="ECO:0000256" key="1">
    <source>
        <dbReference type="ARBA" id="ARBA00022723"/>
    </source>
</evidence>
<dbReference type="InterPro" id="IPR004843">
    <property type="entry name" value="Calcineurin-like_PHP"/>
</dbReference>
<name>A0ABV8VKQ0_9NOCA</name>
<sequence>MLRMVVVGVCAALVHWLLYRRLVVATGIGGPARPAAAVLLGVLWVAAVVATGAGSVFVPGPVRPVVWLGYVWYAVLFYLLLGLLVLGAVLLLVRAVDLAHRTRVLRVLSAVLVVSSVGAVGYGVVEAADVRVVESEARFAKLPEQFDGLRVAVLSDLHVGAARGSGFTAEVVELVNAQRPDLVVIPGDLIDGAVDLVGGDLAPLADLRAEYGVIGVAGNHEGYVDEVAAWLDRWENLGVETLRNERTELSIDGATIDIAGVYDYAAPEPYAPDLEAALAQRDPNRFTLLLAHQPAQVLEASERGVDLQLSGHTHGGQLWPFTYPVRWANPTVSGWDRFGDLQIYTTVGAGAWGPPVRVGVAPEIAILTLRTE</sequence>
<comment type="caution">
    <text evidence="5">The sequence shown here is derived from an EMBL/GenBank/DDBJ whole genome shotgun (WGS) entry which is preliminary data.</text>
</comment>
<evidence type="ECO:0000313" key="5">
    <source>
        <dbReference type="EMBL" id="MFC4376114.1"/>
    </source>
</evidence>
<dbReference type="PANTHER" id="PTHR31302:SF31">
    <property type="entry name" value="PHOSPHODIESTERASE YAEI"/>
    <property type="match status" value="1"/>
</dbReference>
<keyword evidence="3" id="KW-1133">Transmembrane helix</keyword>
<dbReference type="EMBL" id="JBHSDL010000025">
    <property type="protein sequence ID" value="MFC4376114.1"/>
    <property type="molecule type" value="Genomic_DNA"/>
</dbReference>